<dbReference type="GO" id="GO:0005886">
    <property type="term" value="C:plasma membrane"/>
    <property type="evidence" value="ECO:0007669"/>
    <property type="project" value="TreeGrafter"/>
</dbReference>
<reference evidence="2 3" key="1">
    <citation type="journal article" date="2021" name="Int. J. Syst. Evol. Microbiol.">
        <title>Amazonocrinis nigriterrae gen. nov., sp. nov., Atlanticothrix silvestris gen. nov., sp. nov. and Dendronalium phyllosphericum gen. nov., sp. nov., nostocacean cyanobacteria from Brazilian environments.</title>
        <authorList>
            <person name="Alvarenga D.O."/>
            <person name="Andreote A.P.D."/>
            <person name="Branco L.H.Z."/>
            <person name="Delbaje E."/>
            <person name="Cruz R.B."/>
            <person name="Varani A.M."/>
            <person name="Fiore M.F."/>
        </authorList>
    </citation>
    <scope>NUCLEOTIDE SEQUENCE [LARGE SCALE GENOMIC DNA]</scope>
    <source>
        <strain evidence="2 3">CENA369</strain>
    </source>
</reference>
<dbReference type="EMBL" id="JAECZA010000228">
    <property type="protein sequence ID" value="MBH8576273.1"/>
    <property type="molecule type" value="Genomic_DNA"/>
</dbReference>
<dbReference type="InterPro" id="IPR007436">
    <property type="entry name" value="DUF485"/>
</dbReference>
<dbReference type="Proteomes" id="UP000662314">
    <property type="component" value="Unassembled WGS sequence"/>
</dbReference>
<dbReference type="RefSeq" id="WP_214435010.1">
    <property type="nucleotide sequence ID" value="NZ_CAWPUQ010000155.1"/>
</dbReference>
<dbReference type="AlphaFoldDB" id="A0A8J7I8Q4"/>
<keyword evidence="3" id="KW-1185">Reference proteome</keyword>
<gene>
    <name evidence="2" type="ORF">I8752_25430</name>
</gene>
<keyword evidence="1" id="KW-0812">Transmembrane</keyword>
<name>A0A8J7I8Q4_9NOST</name>
<sequence length="95" mass="10757">MNEREKALRVLAAKRWQVSLLLSGAMMFIYFGFILLIAFNKPLLGSLVIPGLSLGILLGALVIVSAWILIFLYVRWANNYYDNKIAQLTDREISP</sequence>
<evidence type="ECO:0000313" key="3">
    <source>
        <dbReference type="Proteomes" id="UP000662314"/>
    </source>
</evidence>
<dbReference type="PANTHER" id="PTHR38598:SF1">
    <property type="entry name" value="INNER MEMBRANE PROTEIN YJCH"/>
    <property type="match status" value="1"/>
</dbReference>
<accession>A0A8J7I8Q4</accession>
<evidence type="ECO:0000256" key="1">
    <source>
        <dbReference type="SAM" id="Phobius"/>
    </source>
</evidence>
<dbReference type="InterPro" id="IPR052959">
    <property type="entry name" value="Inner_membrane_assoc"/>
</dbReference>
<dbReference type="PANTHER" id="PTHR38598">
    <property type="entry name" value="INNER MEMBRANE PROTEIN YJCH"/>
    <property type="match status" value="1"/>
</dbReference>
<organism evidence="2 3">
    <name type="scientific">Dendronalium phyllosphericum CENA369</name>
    <dbReference type="NCBI Taxonomy" id="1725256"/>
    <lineage>
        <taxon>Bacteria</taxon>
        <taxon>Bacillati</taxon>
        <taxon>Cyanobacteriota</taxon>
        <taxon>Cyanophyceae</taxon>
        <taxon>Nostocales</taxon>
        <taxon>Nostocaceae</taxon>
        <taxon>Dendronalium</taxon>
        <taxon>Dendronalium phyllosphericum</taxon>
    </lineage>
</organism>
<proteinExistence type="predicted"/>
<keyword evidence="1" id="KW-0472">Membrane</keyword>
<keyword evidence="1" id="KW-1133">Transmembrane helix</keyword>
<evidence type="ECO:0000313" key="2">
    <source>
        <dbReference type="EMBL" id="MBH8576273.1"/>
    </source>
</evidence>
<comment type="caution">
    <text evidence="2">The sequence shown here is derived from an EMBL/GenBank/DDBJ whole genome shotgun (WGS) entry which is preliminary data.</text>
</comment>
<feature type="transmembrane region" description="Helical" evidence="1">
    <location>
        <begin position="20"/>
        <end position="39"/>
    </location>
</feature>
<dbReference type="Pfam" id="PF04341">
    <property type="entry name" value="DUF485"/>
    <property type="match status" value="1"/>
</dbReference>
<protein>
    <submittedName>
        <fullName evidence="2">DUF485 domain-containing protein</fullName>
    </submittedName>
</protein>
<feature type="transmembrane region" description="Helical" evidence="1">
    <location>
        <begin position="51"/>
        <end position="74"/>
    </location>
</feature>